<keyword evidence="3" id="KW-1185">Reference proteome</keyword>
<proteinExistence type="predicted"/>
<organism evidence="2 3">
    <name type="scientific">Hibiscus sabdariffa</name>
    <name type="common">roselle</name>
    <dbReference type="NCBI Taxonomy" id="183260"/>
    <lineage>
        <taxon>Eukaryota</taxon>
        <taxon>Viridiplantae</taxon>
        <taxon>Streptophyta</taxon>
        <taxon>Embryophyta</taxon>
        <taxon>Tracheophyta</taxon>
        <taxon>Spermatophyta</taxon>
        <taxon>Magnoliopsida</taxon>
        <taxon>eudicotyledons</taxon>
        <taxon>Gunneridae</taxon>
        <taxon>Pentapetalae</taxon>
        <taxon>rosids</taxon>
        <taxon>malvids</taxon>
        <taxon>Malvales</taxon>
        <taxon>Malvaceae</taxon>
        <taxon>Malvoideae</taxon>
        <taxon>Hibiscus</taxon>
    </lineage>
</organism>
<feature type="region of interest" description="Disordered" evidence="1">
    <location>
        <begin position="1"/>
        <end position="34"/>
    </location>
</feature>
<reference evidence="2 3" key="1">
    <citation type="journal article" date="2024" name="G3 (Bethesda)">
        <title>Genome assembly of Hibiscus sabdariffa L. provides insights into metabolisms of medicinal natural products.</title>
        <authorList>
            <person name="Kim T."/>
        </authorList>
    </citation>
    <scope>NUCLEOTIDE SEQUENCE [LARGE SCALE GENOMIC DNA]</scope>
    <source>
        <strain evidence="2">TK-2024</strain>
        <tissue evidence="2">Old leaves</tissue>
    </source>
</reference>
<protein>
    <submittedName>
        <fullName evidence="2">Uncharacterized protein</fullName>
    </submittedName>
</protein>
<evidence type="ECO:0000256" key="1">
    <source>
        <dbReference type="SAM" id="MobiDB-lite"/>
    </source>
</evidence>
<dbReference type="EMBL" id="JBBPBN010000004">
    <property type="protein sequence ID" value="KAK9039860.1"/>
    <property type="molecule type" value="Genomic_DNA"/>
</dbReference>
<dbReference type="Proteomes" id="UP001396334">
    <property type="component" value="Unassembled WGS sequence"/>
</dbReference>
<name>A0ABR2TRB6_9ROSI</name>
<gene>
    <name evidence="2" type="ORF">V6N11_015046</name>
</gene>
<feature type="compositionally biased region" description="Polar residues" evidence="1">
    <location>
        <begin position="13"/>
        <end position="26"/>
    </location>
</feature>
<accession>A0ABR2TRB6</accession>
<evidence type="ECO:0000313" key="2">
    <source>
        <dbReference type="EMBL" id="KAK9039860.1"/>
    </source>
</evidence>
<sequence length="70" mass="8314">MKHRKKNAKSWDPQENNPIRNAQQRPAFNRRPPLKEDHLFRFRDGIKADLEGIEGFTEGSSYILQRWSCC</sequence>
<evidence type="ECO:0000313" key="3">
    <source>
        <dbReference type="Proteomes" id="UP001396334"/>
    </source>
</evidence>
<comment type="caution">
    <text evidence="2">The sequence shown here is derived from an EMBL/GenBank/DDBJ whole genome shotgun (WGS) entry which is preliminary data.</text>
</comment>